<dbReference type="Gene3D" id="3.30.720.210">
    <property type="match status" value="1"/>
</dbReference>
<comment type="caution">
    <text evidence="18">The sequence shown here is derived from an EMBL/GenBank/DDBJ whole genome shotgun (WGS) entry which is preliminary data.</text>
</comment>
<dbReference type="InterPro" id="IPR000642">
    <property type="entry name" value="Peptidase_M41"/>
</dbReference>
<feature type="transmembrane region" description="Helical" evidence="15">
    <location>
        <begin position="7"/>
        <end position="25"/>
    </location>
</feature>
<dbReference type="GO" id="GO:0016887">
    <property type="term" value="F:ATP hydrolysis activity"/>
    <property type="evidence" value="ECO:0007669"/>
    <property type="project" value="UniProtKB-UniRule"/>
</dbReference>
<comment type="subcellular location">
    <subcellularLocation>
        <location evidence="15">Cell membrane</location>
        <topology evidence="15">Multi-pass membrane protein</topology>
        <orientation evidence="15">Cytoplasmic side</orientation>
    </subcellularLocation>
    <subcellularLocation>
        <location evidence="1">Membrane</location>
    </subcellularLocation>
</comment>
<keyword evidence="11 15" id="KW-1133">Transmembrane helix</keyword>
<dbReference type="GO" id="GO:0004176">
    <property type="term" value="F:ATP-dependent peptidase activity"/>
    <property type="evidence" value="ECO:0007669"/>
    <property type="project" value="InterPro"/>
</dbReference>
<comment type="similarity">
    <text evidence="2 15">In the C-terminal section; belongs to the peptidase M41 family.</text>
</comment>
<evidence type="ECO:0000256" key="13">
    <source>
        <dbReference type="ARBA" id="ARBA00023136"/>
    </source>
</evidence>
<dbReference type="InterPro" id="IPR037219">
    <property type="entry name" value="Peptidase_M41-like"/>
</dbReference>
<keyword evidence="4 15" id="KW-0645">Protease</keyword>
<dbReference type="STRING" id="1817895.AUJ95_09615"/>
<comment type="cofactor">
    <cofactor evidence="15">
        <name>Zn(2+)</name>
        <dbReference type="ChEBI" id="CHEBI:29105"/>
    </cofactor>
    <text evidence="15">Binds 1 zinc ion per subunit.</text>
</comment>
<feature type="transmembrane region" description="Helical" evidence="15">
    <location>
        <begin position="110"/>
        <end position="129"/>
    </location>
</feature>
<keyword evidence="7 15" id="KW-0547">Nucleotide-binding</keyword>
<evidence type="ECO:0000256" key="16">
    <source>
        <dbReference type="RuleBase" id="RU003651"/>
    </source>
</evidence>
<dbReference type="GO" id="GO:0005524">
    <property type="term" value="F:ATP binding"/>
    <property type="evidence" value="ECO:0007669"/>
    <property type="project" value="UniProtKB-UniRule"/>
</dbReference>
<keyword evidence="10 15" id="KW-0067">ATP-binding</keyword>
<dbReference type="CDD" id="cd19501">
    <property type="entry name" value="RecA-like_FtsH"/>
    <property type="match status" value="1"/>
</dbReference>
<dbReference type="Gene3D" id="1.20.58.760">
    <property type="entry name" value="Peptidase M41"/>
    <property type="match status" value="1"/>
</dbReference>
<keyword evidence="8 15" id="KW-0378">Hydrolase</keyword>
<dbReference type="FunFam" id="1.20.58.760:FF:000001">
    <property type="entry name" value="ATP-dependent zinc metalloprotease FtsH"/>
    <property type="match status" value="1"/>
</dbReference>
<dbReference type="GO" id="GO:0030163">
    <property type="term" value="P:protein catabolic process"/>
    <property type="evidence" value="ECO:0007669"/>
    <property type="project" value="UniProtKB-UniRule"/>
</dbReference>
<evidence type="ECO:0000256" key="6">
    <source>
        <dbReference type="ARBA" id="ARBA00022723"/>
    </source>
</evidence>
<keyword evidence="18" id="KW-0132">Cell division</keyword>
<accession>A0A1J5DJD4</accession>
<comment type="similarity">
    <text evidence="14 15">In the central section; belongs to the AAA ATPase family.</text>
</comment>
<dbReference type="GO" id="GO:0004222">
    <property type="term" value="F:metalloendopeptidase activity"/>
    <property type="evidence" value="ECO:0007669"/>
    <property type="project" value="InterPro"/>
</dbReference>
<evidence type="ECO:0000256" key="10">
    <source>
        <dbReference type="ARBA" id="ARBA00022840"/>
    </source>
</evidence>
<dbReference type="GO" id="GO:0005886">
    <property type="term" value="C:plasma membrane"/>
    <property type="evidence" value="ECO:0007669"/>
    <property type="project" value="UniProtKB-SubCell"/>
</dbReference>
<feature type="domain" description="AAA+ ATPase" evidence="17">
    <location>
        <begin position="197"/>
        <end position="341"/>
    </location>
</feature>
<dbReference type="Pfam" id="PF17862">
    <property type="entry name" value="AAA_lid_3"/>
    <property type="match status" value="1"/>
</dbReference>
<name>A0A1J5DJD4_9BACT</name>
<feature type="active site" evidence="15">
    <location>
        <position position="433"/>
    </location>
</feature>
<dbReference type="GO" id="GO:0008270">
    <property type="term" value="F:zinc ion binding"/>
    <property type="evidence" value="ECO:0007669"/>
    <property type="project" value="UniProtKB-UniRule"/>
</dbReference>
<dbReference type="AlphaFoldDB" id="A0A1J5DJD4"/>
<evidence type="ECO:0000259" key="17">
    <source>
        <dbReference type="SMART" id="SM00382"/>
    </source>
</evidence>
<dbReference type="SMART" id="SM00382">
    <property type="entry name" value="AAA"/>
    <property type="match status" value="1"/>
</dbReference>
<organism evidence="18 19">
    <name type="scientific">Candidatus Desantisbacteria bacterium CG2_30_40_21</name>
    <dbReference type="NCBI Taxonomy" id="1817895"/>
    <lineage>
        <taxon>Bacteria</taxon>
        <taxon>Candidatus Desantisiibacteriota</taxon>
    </lineage>
</organism>
<evidence type="ECO:0000256" key="5">
    <source>
        <dbReference type="ARBA" id="ARBA00022692"/>
    </source>
</evidence>
<gene>
    <name evidence="15" type="primary">ftsH</name>
    <name evidence="18" type="ORF">AUJ95_09615</name>
</gene>
<dbReference type="InterPro" id="IPR003593">
    <property type="entry name" value="AAA+_ATPase"/>
</dbReference>
<dbReference type="HAMAP" id="MF_01458">
    <property type="entry name" value="FtsH"/>
    <property type="match status" value="1"/>
</dbReference>
<evidence type="ECO:0000256" key="7">
    <source>
        <dbReference type="ARBA" id="ARBA00022741"/>
    </source>
</evidence>
<feature type="binding site" evidence="15">
    <location>
        <begin position="205"/>
        <end position="212"/>
    </location>
    <ligand>
        <name>ATP</name>
        <dbReference type="ChEBI" id="CHEBI:30616"/>
    </ligand>
</feature>
<dbReference type="Proteomes" id="UP000183085">
    <property type="component" value="Unassembled WGS sequence"/>
</dbReference>
<evidence type="ECO:0000313" key="18">
    <source>
        <dbReference type="EMBL" id="OIP36100.1"/>
    </source>
</evidence>
<evidence type="ECO:0000256" key="12">
    <source>
        <dbReference type="ARBA" id="ARBA00023049"/>
    </source>
</evidence>
<dbReference type="InterPro" id="IPR011546">
    <property type="entry name" value="Pept_M41_FtsH_extracell"/>
</dbReference>
<dbReference type="PANTHER" id="PTHR23076">
    <property type="entry name" value="METALLOPROTEASE M41 FTSH"/>
    <property type="match status" value="1"/>
</dbReference>
<dbReference type="EMBL" id="MNYI01000248">
    <property type="protein sequence ID" value="OIP36100.1"/>
    <property type="molecule type" value="Genomic_DNA"/>
</dbReference>
<comment type="subunit">
    <text evidence="15">Homohexamer.</text>
</comment>
<dbReference type="GO" id="GO:0006508">
    <property type="term" value="P:proteolysis"/>
    <property type="evidence" value="ECO:0007669"/>
    <property type="project" value="UniProtKB-KW"/>
</dbReference>
<dbReference type="InterPro" id="IPR003960">
    <property type="entry name" value="ATPase_AAA_CS"/>
</dbReference>
<evidence type="ECO:0000313" key="19">
    <source>
        <dbReference type="Proteomes" id="UP000183085"/>
    </source>
</evidence>
<keyword evidence="13 15" id="KW-0472">Membrane</keyword>
<keyword evidence="12 15" id="KW-0482">Metalloprotease</keyword>
<dbReference type="InterPro" id="IPR003959">
    <property type="entry name" value="ATPase_AAA_core"/>
</dbReference>
<dbReference type="SUPFAM" id="SSF140990">
    <property type="entry name" value="FtsH protease domain-like"/>
    <property type="match status" value="1"/>
</dbReference>
<dbReference type="InterPro" id="IPR027417">
    <property type="entry name" value="P-loop_NTPase"/>
</dbReference>
<evidence type="ECO:0000256" key="2">
    <source>
        <dbReference type="ARBA" id="ARBA00010044"/>
    </source>
</evidence>
<dbReference type="NCBIfam" id="TIGR01241">
    <property type="entry name" value="FtsH_fam"/>
    <property type="match status" value="1"/>
</dbReference>
<dbReference type="Gene3D" id="1.10.8.60">
    <property type="match status" value="1"/>
</dbReference>
<reference evidence="18 19" key="1">
    <citation type="journal article" date="2016" name="Environ. Microbiol.">
        <title>Genomic resolution of a cold subsurface aquifer community provides metabolic insights for novel microbes adapted to high CO concentrations.</title>
        <authorList>
            <person name="Probst A.J."/>
            <person name="Castelle C.J."/>
            <person name="Singh A."/>
            <person name="Brown C.T."/>
            <person name="Anantharaman K."/>
            <person name="Sharon I."/>
            <person name="Hug L.A."/>
            <person name="Burstein D."/>
            <person name="Emerson J.B."/>
            <person name="Thomas B.C."/>
            <person name="Banfield J.F."/>
        </authorList>
    </citation>
    <scope>NUCLEOTIDE SEQUENCE [LARGE SCALE GENOMIC DNA]</scope>
    <source>
        <strain evidence="18">CG2_30_40_21</strain>
    </source>
</reference>
<evidence type="ECO:0000256" key="9">
    <source>
        <dbReference type="ARBA" id="ARBA00022833"/>
    </source>
</evidence>
<feature type="binding site" evidence="15">
    <location>
        <position position="509"/>
    </location>
    <ligand>
        <name>Zn(2+)</name>
        <dbReference type="ChEBI" id="CHEBI:29105"/>
        <note>catalytic</note>
    </ligand>
</feature>
<dbReference type="FunFam" id="1.10.8.60:FF:000001">
    <property type="entry name" value="ATP-dependent zinc metalloprotease FtsH"/>
    <property type="match status" value="1"/>
</dbReference>
<evidence type="ECO:0000256" key="4">
    <source>
        <dbReference type="ARBA" id="ARBA00022670"/>
    </source>
</evidence>
<dbReference type="Pfam" id="PF00004">
    <property type="entry name" value="AAA"/>
    <property type="match status" value="1"/>
</dbReference>
<dbReference type="SUPFAM" id="SSF52540">
    <property type="entry name" value="P-loop containing nucleoside triphosphate hydrolases"/>
    <property type="match status" value="1"/>
</dbReference>
<keyword evidence="6 15" id="KW-0479">Metal-binding</keyword>
<dbReference type="InterPro" id="IPR005936">
    <property type="entry name" value="FtsH"/>
</dbReference>
<evidence type="ECO:0000256" key="15">
    <source>
        <dbReference type="HAMAP-Rule" id="MF_01458"/>
    </source>
</evidence>
<keyword evidence="9 15" id="KW-0862">Zinc</keyword>
<dbReference type="FunFam" id="3.40.50.300:FF:000001">
    <property type="entry name" value="ATP-dependent zinc metalloprotease FtsH"/>
    <property type="match status" value="1"/>
</dbReference>
<sequence>MNKGLNLSIWLIFLFLILPLGLQFFESPQTIKPVRLGYSQFLESVRHGDVKSVKIIGQENIKGELIKDKAIIPFTTYIPYQDKNLIQLLEEYGVEFGGDLPTGNTWWMGLLWYIGSPVLFCLLLWGLFYRQTRMPGGRGIMNFGQSRARFNLPKDKDKEAKTTFEDVAGVDEAKQELSEIIEFLKEPKKFQKLGAKIPKGVLLVGPPGTGKTLLAKAVSGEADVAFLSISGSDFVEMFVGVGASRVRDLFEQARKSALSTGKGCIVFIDEIDAVGRQRGAGLGGGHDEREQTLNQLLVEMDGFDSKEGVILIAASNRPDVLDPALLRTGRFDRLIVVDAPDLIGREAILRIHLREKPLADDVDVKLIARRSPGFVGSDIANLVNEAALLASRKDKEKIEFEDFEDAIDRVIAGPERKSRLLSDKEKQIIAYHESGHALVAEMIPDSDPIHKISILPRGMNALGYTLQIPLEDRYLTTKSEILHKMTVLLGGRAAEMLIFNEASTGAQNDIERATEAAHKMVCEYGMSDELGPLTYGRKDREVFLGRDLFKEKNYGELVASKIDTEIKKIVDACYQCAREILEENKEKLDKLTSALIEKEVLEADEVRSILGTKEKLLATIQDVPVEG</sequence>
<dbReference type="EC" id="3.4.24.-" evidence="15"/>
<evidence type="ECO:0000256" key="3">
    <source>
        <dbReference type="ARBA" id="ARBA00022475"/>
    </source>
</evidence>
<keyword evidence="18" id="KW-0131">Cell cycle</keyword>
<evidence type="ECO:0000256" key="11">
    <source>
        <dbReference type="ARBA" id="ARBA00022989"/>
    </source>
</evidence>
<evidence type="ECO:0000256" key="1">
    <source>
        <dbReference type="ARBA" id="ARBA00004370"/>
    </source>
</evidence>
<dbReference type="Gene3D" id="3.40.50.300">
    <property type="entry name" value="P-loop containing nucleotide triphosphate hydrolases"/>
    <property type="match status" value="1"/>
</dbReference>
<keyword evidence="5 15" id="KW-0812">Transmembrane</keyword>
<dbReference type="GO" id="GO:0051301">
    <property type="term" value="P:cell division"/>
    <property type="evidence" value="ECO:0007669"/>
    <property type="project" value="UniProtKB-KW"/>
</dbReference>
<evidence type="ECO:0000256" key="8">
    <source>
        <dbReference type="ARBA" id="ARBA00022801"/>
    </source>
</evidence>
<comment type="function">
    <text evidence="15">Acts as a processive, ATP-dependent zinc metallopeptidase for both cytoplasmic and membrane proteins. Plays a role in the quality control of integral membrane proteins.</text>
</comment>
<dbReference type="Pfam" id="PF01434">
    <property type="entry name" value="Peptidase_M41"/>
    <property type="match status" value="1"/>
</dbReference>
<feature type="binding site" evidence="15">
    <location>
        <position position="436"/>
    </location>
    <ligand>
        <name>Zn(2+)</name>
        <dbReference type="ChEBI" id="CHEBI:29105"/>
        <note>catalytic</note>
    </ligand>
</feature>
<keyword evidence="3 15" id="KW-1003">Cell membrane</keyword>
<dbReference type="PANTHER" id="PTHR23076:SF97">
    <property type="entry name" value="ATP-DEPENDENT ZINC METALLOPROTEASE YME1L1"/>
    <property type="match status" value="1"/>
</dbReference>
<proteinExistence type="inferred from homology"/>
<feature type="binding site" evidence="15">
    <location>
        <position position="432"/>
    </location>
    <ligand>
        <name>Zn(2+)</name>
        <dbReference type="ChEBI" id="CHEBI:29105"/>
        <note>catalytic</note>
    </ligand>
</feature>
<protein>
    <recommendedName>
        <fullName evidence="15">ATP-dependent zinc metalloprotease FtsH</fullName>
        <ecNumber evidence="15">3.4.24.-</ecNumber>
    </recommendedName>
</protein>
<dbReference type="Pfam" id="PF06480">
    <property type="entry name" value="FtsH_ext"/>
    <property type="match status" value="1"/>
</dbReference>
<comment type="similarity">
    <text evidence="16">Belongs to the AAA ATPase family.</text>
</comment>
<dbReference type="PROSITE" id="PS00674">
    <property type="entry name" value="AAA"/>
    <property type="match status" value="1"/>
</dbReference>
<dbReference type="InterPro" id="IPR041569">
    <property type="entry name" value="AAA_lid_3"/>
</dbReference>
<evidence type="ECO:0000256" key="14">
    <source>
        <dbReference type="ARBA" id="ARBA00061570"/>
    </source>
</evidence>